<dbReference type="CDD" id="cd06326">
    <property type="entry name" value="PBP1_ABC_ligand_binding-like"/>
    <property type="match status" value="1"/>
</dbReference>
<organism evidence="5 6">
    <name type="scientific">Ramlibacter aquaticus</name>
    <dbReference type="NCBI Taxonomy" id="2780094"/>
    <lineage>
        <taxon>Bacteria</taxon>
        <taxon>Pseudomonadati</taxon>
        <taxon>Pseudomonadota</taxon>
        <taxon>Betaproteobacteria</taxon>
        <taxon>Burkholderiales</taxon>
        <taxon>Comamonadaceae</taxon>
        <taxon>Ramlibacter</taxon>
    </lineage>
</organism>
<comment type="similarity">
    <text evidence="1">Belongs to the leucine-binding protein family.</text>
</comment>
<feature type="domain" description="Leucine-binding protein" evidence="4">
    <location>
        <begin position="27"/>
        <end position="353"/>
    </location>
</feature>
<dbReference type="SUPFAM" id="SSF53822">
    <property type="entry name" value="Periplasmic binding protein-like I"/>
    <property type="match status" value="1"/>
</dbReference>
<dbReference type="EMBL" id="JADDOJ010000039">
    <property type="protein sequence ID" value="MBE7941103.1"/>
    <property type="molecule type" value="Genomic_DNA"/>
</dbReference>
<keyword evidence="6" id="KW-1185">Reference proteome</keyword>
<dbReference type="PROSITE" id="PS51257">
    <property type="entry name" value="PROKAR_LIPOPROTEIN"/>
    <property type="match status" value="1"/>
</dbReference>
<sequence>MQGWKTAALALTIAAACLPAARAELLIGQTAGFTGPVAGSVKETAEGARLYIDQVNARGGVAGEKIDLIAMDDGFEVKRTAENARILIEDKKVLALFLVRGTPNNEAILPMLEQSGTVLVAPSTGAMLLHDPVKREVFNVRAPYQKESEKAVVHLSTIGMTRIAVVHADDSFGADGVAGADKGFAKAGIKPVAVIKADRLKPDFAGIVKAIVGANAQAVVWIGSGTAVADGVKALRKAGSAAQVVTLSNNASSGFIKSLGEDSRGVIVTQVFPDERQLSYAFIAEATALAKAKGLKEVTPAMLEGFASAKVLVEGLRRASPHPTREKLRAALESMRDFDLGGLRMGYGPNDHTGLEFADLSIIGPNGHFRR</sequence>
<feature type="signal peptide" evidence="3">
    <location>
        <begin position="1"/>
        <end position="23"/>
    </location>
</feature>
<keyword evidence="2 3" id="KW-0732">Signal</keyword>
<comment type="caution">
    <text evidence="5">The sequence shown here is derived from an EMBL/GenBank/DDBJ whole genome shotgun (WGS) entry which is preliminary data.</text>
</comment>
<evidence type="ECO:0000256" key="2">
    <source>
        <dbReference type="ARBA" id="ARBA00022729"/>
    </source>
</evidence>
<dbReference type="Proteomes" id="UP000715965">
    <property type="component" value="Unassembled WGS sequence"/>
</dbReference>
<dbReference type="PANTHER" id="PTHR47235:SF1">
    <property type="entry name" value="BLR6548 PROTEIN"/>
    <property type="match status" value="1"/>
</dbReference>
<reference evidence="5 6" key="1">
    <citation type="submission" date="2020-10" db="EMBL/GenBank/DDBJ databases">
        <title>Draft genome of Ramlibacter aquaticus LMG 30558.</title>
        <authorList>
            <person name="Props R."/>
        </authorList>
    </citation>
    <scope>NUCLEOTIDE SEQUENCE [LARGE SCALE GENOMIC DNA]</scope>
    <source>
        <strain evidence="5 6">LMG 30558</strain>
    </source>
</reference>
<evidence type="ECO:0000256" key="3">
    <source>
        <dbReference type="SAM" id="SignalP"/>
    </source>
</evidence>
<evidence type="ECO:0000313" key="6">
    <source>
        <dbReference type="Proteomes" id="UP000715965"/>
    </source>
</evidence>
<dbReference type="PANTHER" id="PTHR47235">
    <property type="entry name" value="BLR6548 PROTEIN"/>
    <property type="match status" value="1"/>
</dbReference>
<evidence type="ECO:0000256" key="1">
    <source>
        <dbReference type="ARBA" id="ARBA00010062"/>
    </source>
</evidence>
<dbReference type="Gene3D" id="3.40.50.2300">
    <property type="match status" value="2"/>
</dbReference>
<dbReference type="RefSeq" id="WP_193780645.1">
    <property type="nucleotide sequence ID" value="NZ_JADDOJ010000039.1"/>
</dbReference>
<evidence type="ECO:0000313" key="5">
    <source>
        <dbReference type="EMBL" id="MBE7941103.1"/>
    </source>
</evidence>
<gene>
    <name evidence="5" type="ORF">IM725_11035</name>
</gene>
<evidence type="ECO:0000259" key="4">
    <source>
        <dbReference type="Pfam" id="PF13458"/>
    </source>
</evidence>
<dbReference type="Pfam" id="PF13458">
    <property type="entry name" value="Peripla_BP_6"/>
    <property type="match status" value="1"/>
</dbReference>
<feature type="chain" id="PRO_5045992660" evidence="3">
    <location>
        <begin position="24"/>
        <end position="371"/>
    </location>
</feature>
<protein>
    <submittedName>
        <fullName evidence="5">ABC transporter substrate-binding protein</fullName>
    </submittedName>
</protein>
<dbReference type="InterPro" id="IPR028082">
    <property type="entry name" value="Peripla_BP_I"/>
</dbReference>
<proteinExistence type="inferred from homology"/>
<dbReference type="InterPro" id="IPR028081">
    <property type="entry name" value="Leu-bd"/>
</dbReference>
<accession>A0ABR9SFK8</accession>
<name>A0ABR9SFK8_9BURK</name>